<name>A0A521DP21_9SPHI</name>
<accession>A0A521DP21</accession>
<keyword evidence="1" id="KW-0812">Transmembrane</keyword>
<protein>
    <recommendedName>
        <fullName evidence="4">Conjugal transfer protein TraI</fullName>
    </recommendedName>
</protein>
<keyword evidence="3" id="KW-1185">Reference proteome</keyword>
<reference evidence="2 3" key="1">
    <citation type="submission" date="2017-05" db="EMBL/GenBank/DDBJ databases">
        <authorList>
            <person name="Varghese N."/>
            <person name="Submissions S."/>
        </authorList>
    </citation>
    <scope>NUCLEOTIDE SEQUENCE [LARGE SCALE GENOMIC DNA]</scope>
    <source>
        <strain evidence="2 3">DSM 19036</strain>
    </source>
</reference>
<organism evidence="2 3">
    <name type="scientific">Pedobacter westerhofensis</name>
    <dbReference type="NCBI Taxonomy" id="425512"/>
    <lineage>
        <taxon>Bacteria</taxon>
        <taxon>Pseudomonadati</taxon>
        <taxon>Bacteroidota</taxon>
        <taxon>Sphingobacteriia</taxon>
        <taxon>Sphingobacteriales</taxon>
        <taxon>Sphingobacteriaceae</taxon>
        <taxon>Pedobacter</taxon>
    </lineage>
</organism>
<proteinExistence type="predicted"/>
<keyword evidence="1" id="KW-1133">Transmembrane helix</keyword>
<evidence type="ECO:0000313" key="3">
    <source>
        <dbReference type="Proteomes" id="UP000320300"/>
    </source>
</evidence>
<feature type="transmembrane region" description="Helical" evidence="1">
    <location>
        <begin position="20"/>
        <end position="38"/>
    </location>
</feature>
<keyword evidence="1" id="KW-0472">Membrane</keyword>
<dbReference type="AlphaFoldDB" id="A0A521DP21"/>
<dbReference type="Proteomes" id="UP000320300">
    <property type="component" value="Unassembled WGS sequence"/>
</dbReference>
<gene>
    <name evidence="2" type="ORF">SAMN06265348_10659</name>
</gene>
<evidence type="ECO:0008006" key="4">
    <source>
        <dbReference type="Google" id="ProtNLM"/>
    </source>
</evidence>
<evidence type="ECO:0000313" key="2">
    <source>
        <dbReference type="EMBL" id="SMO73474.1"/>
    </source>
</evidence>
<dbReference type="RefSeq" id="WP_394348304.1">
    <property type="nucleotide sequence ID" value="NZ_CBCSJO010000006.1"/>
</dbReference>
<sequence length="246" mass="28420">MKENIKKQRAGIFRQGLSSAKVYMVVMPLSLVVLLVSMPTQHVNAQIAIAEVIKAGVKKVITAIDLRVQRLQNETIWLQNAQKVLENTLSKLKLTEIADWTTRQKELYGKYFGELSRVKSAIAYYQRIKDITQRQADILSEYRQAKDLFAKDKHFRPDELELMEEVHRGILDASLKNIDQLLLVVNSFKVQMSDAKRLEIINQVSQRMEENYQDLKQFNSSQVSVSLSRAKESGDFNLMRRLYGIE</sequence>
<evidence type="ECO:0000256" key="1">
    <source>
        <dbReference type="SAM" id="Phobius"/>
    </source>
</evidence>
<dbReference type="EMBL" id="FXTN01000006">
    <property type="protein sequence ID" value="SMO73474.1"/>
    <property type="molecule type" value="Genomic_DNA"/>
</dbReference>